<dbReference type="PRINTS" id="PR00081">
    <property type="entry name" value="GDHRDH"/>
</dbReference>
<dbReference type="EMBL" id="NOIG01000013">
    <property type="protein sequence ID" value="OYD48207.1"/>
    <property type="molecule type" value="Genomic_DNA"/>
</dbReference>
<dbReference type="PANTHER" id="PTHR45458:SF1">
    <property type="entry name" value="SHORT CHAIN DEHYDROGENASE"/>
    <property type="match status" value="1"/>
</dbReference>
<dbReference type="NCBIfam" id="NF005403">
    <property type="entry name" value="PRK06953.1"/>
    <property type="match status" value="1"/>
</dbReference>
<dbReference type="Gene3D" id="3.40.50.720">
    <property type="entry name" value="NAD(P)-binding Rossmann-like Domain"/>
    <property type="match status" value="1"/>
</dbReference>
<name>A0A235EI02_9BURK</name>
<dbReference type="InterPro" id="IPR002347">
    <property type="entry name" value="SDR_fam"/>
</dbReference>
<dbReference type="OrthoDB" id="5786478at2"/>
<reference evidence="1 2" key="1">
    <citation type="submission" date="2017-07" db="EMBL/GenBank/DDBJ databases">
        <title>Acidovorax KNDSW TSA 6 genome sequence and assembly.</title>
        <authorList>
            <person name="Mayilraj S."/>
        </authorList>
    </citation>
    <scope>NUCLEOTIDE SEQUENCE [LARGE SCALE GENOMIC DNA]</scope>
    <source>
        <strain evidence="1 2">KNDSW-TSA6</strain>
    </source>
</reference>
<dbReference type="Pfam" id="PF00106">
    <property type="entry name" value="adh_short"/>
    <property type="match status" value="1"/>
</dbReference>
<keyword evidence="2" id="KW-1185">Reference proteome</keyword>
<comment type="caution">
    <text evidence="1">The sequence shown here is derived from an EMBL/GenBank/DDBJ whole genome shotgun (WGS) entry which is preliminary data.</text>
</comment>
<accession>A0A235EI02</accession>
<dbReference type="Proteomes" id="UP000215441">
    <property type="component" value="Unassembled WGS sequence"/>
</dbReference>
<dbReference type="InterPro" id="IPR036291">
    <property type="entry name" value="NAD(P)-bd_dom_sf"/>
</dbReference>
<dbReference type="PANTHER" id="PTHR45458">
    <property type="entry name" value="SHORT-CHAIN DEHYDROGENASE/REDUCTASE SDR"/>
    <property type="match status" value="1"/>
</dbReference>
<protein>
    <submittedName>
        <fullName evidence="1">Short chain dehydrogenase</fullName>
    </submittedName>
</protein>
<gene>
    <name evidence="1" type="ORF">CBY09_21995</name>
</gene>
<dbReference type="SUPFAM" id="SSF51735">
    <property type="entry name" value="NAD(P)-binding Rossmann-fold domains"/>
    <property type="match status" value="1"/>
</dbReference>
<sequence>MNSILVIGASRGIGLELVRQYTEAGHRVIATVRDDAGRERVRALGAEALTVDVANPASISGLAWQLDGEKIDIAWYVAGVIRRPNALTPPTQQDFDAVMHTNVLGAMQAIPQVAPLVADAGGVFAFISSSMSQIGSVPNSGSWLYRTSKAALNMAVAAAQHDYPGATLVTIDPGWVQTDMGGDSAPLTVEDSVRGLRNTVAGLTPADKGRLLHHDGRRAAHW</sequence>
<dbReference type="GO" id="GO:0016616">
    <property type="term" value="F:oxidoreductase activity, acting on the CH-OH group of donors, NAD or NADP as acceptor"/>
    <property type="evidence" value="ECO:0007669"/>
    <property type="project" value="TreeGrafter"/>
</dbReference>
<proteinExistence type="predicted"/>
<dbReference type="AlphaFoldDB" id="A0A235EI02"/>
<dbReference type="RefSeq" id="WP_094291692.1">
    <property type="nucleotide sequence ID" value="NZ_NOIG01000013.1"/>
</dbReference>
<evidence type="ECO:0000313" key="1">
    <source>
        <dbReference type="EMBL" id="OYD48207.1"/>
    </source>
</evidence>
<evidence type="ECO:0000313" key="2">
    <source>
        <dbReference type="Proteomes" id="UP000215441"/>
    </source>
</evidence>
<organism evidence="1 2">
    <name type="scientific">Acidovorax kalamii</name>
    <dbReference type="NCBI Taxonomy" id="2004485"/>
    <lineage>
        <taxon>Bacteria</taxon>
        <taxon>Pseudomonadati</taxon>
        <taxon>Pseudomonadota</taxon>
        <taxon>Betaproteobacteria</taxon>
        <taxon>Burkholderiales</taxon>
        <taxon>Comamonadaceae</taxon>
        <taxon>Acidovorax</taxon>
    </lineage>
</organism>
<dbReference type="InterPro" id="IPR052184">
    <property type="entry name" value="SDR_enzymes"/>
</dbReference>